<protein>
    <submittedName>
        <fullName evidence="2">Uncharacterized protein</fullName>
    </submittedName>
</protein>
<feature type="region of interest" description="Disordered" evidence="1">
    <location>
        <begin position="82"/>
        <end position="107"/>
    </location>
</feature>
<dbReference type="Proteomes" id="UP000717585">
    <property type="component" value="Unassembled WGS sequence"/>
</dbReference>
<feature type="region of interest" description="Disordered" evidence="1">
    <location>
        <begin position="14"/>
        <end position="69"/>
    </location>
</feature>
<evidence type="ECO:0000256" key="1">
    <source>
        <dbReference type="SAM" id="MobiDB-lite"/>
    </source>
</evidence>
<sequence>MADEIDTEAALLLMLEPDETDSPPPSSPTFNRTPFRPARFNQTPMRSSEKKRLFHSPLARSERSTRIAPTVKCKLSLSDRLRELHESSQDDSPQEAPTEVAPATLADITSPLVHAVPKPSRREEACTNDRLSDYHQKVQAVVLRVKAIKEWRGVDPAYRGGSSVFIGDMGSLSPITTGELIEPTCN</sequence>
<name>A0A8J6B7M6_9EUKA</name>
<gene>
    <name evidence="2" type="ORF">J8273_6483</name>
</gene>
<reference evidence="2" key="1">
    <citation type="submission" date="2021-05" db="EMBL/GenBank/DDBJ databases">
        <title>A free-living protist that lacks canonical eukaryotic 1 DNA replication and segregation systems.</title>
        <authorList>
            <person name="Salas-Leiva D.E."/>
            <person name="Tromer E.C."/>
            <person name="Curtis B.A."/>
            <person name="Jerlstrom-Hultqvist J."/>
            <person name="Kolisko M."/>
            <person name="Yi Z."/>
            <person name="Salas-Leiva J.S."/>
            <person name="Gallot-Lavallee L."/>
            <person name="Kops G.J.P.L."/>
            <person name="Archibald J.M."/>
            <person name="Simpson A.G.B."/>
            <person name="Roger A.J."/>
        </authorList>
    </citation>
    <scope>NUCLEOTIDE SEQUENCE</scope>
    <source>
        <strain evidence="2">BICM</strain>
    </source>
</reference>
<evidence type="ECO:0000313" key="2">
    <source>
        <dbReference type="EMBL" id="KAG9391707.1"/>
    </source>
</evidence>
<accession>A0A8J6B7M6</accession>
<dbReference type="EMBL" id="JAHDYR010000053">
    <property type="protein sequence ID" value="KAG9391707.1"/>
    <property type="molecule type" value="Genomic_DNA"/>
</dbReference>
<evidence type="ECO:0000313" key="3">
    <source>
        <dbReference type="Proteomes" id="UP000717585"/>
    </source>
</evidence>
<keyword evidence="3" id="KW-1185">Reference proteome</keyword>
<dbReference type="AlphaFoldDB" id="A0A8J6B7M6"/>
<proteinExistence type="predicted"/>
<comment type="caution">
    <text evidence="2">The sequence shown here is derived from an EMBL/GenBank/DDBJ whole genome shotgun (WGS) entry which is preliminary data.</text>
</comment>
<organism evidence="2 3">
    <name type="scientific">Carpediemonas membranifera</name>
    <dbReference type="NCBI Taxonomy" id="201153"/>
    <lineage>
        <taxon>Eukaryota</taxon>
        <taxon>Metamonada</taxon>
        <taxon>Carpediemonas-like organisms</taxon>
        <taxon>Carpediemonas</taxon>
    </lineage>
</organism>